<sequence length="186" mass="19821">MKTTLRLLPALLLLAACSAQEADSPPPAEPAATPVPTASAPAPAAPPTPAASAPAIRGSGSIEKQNLPELMIEGAARNSLSVVYDPQGRPEKIEYGFGSNYRVHHYRFLYRDGKPSSAQADTLYYRPNGSPDTAKTRSQHILFDDDGAIAVNDTGNPPPERPIDPEKWQTEILMISGIAGKYSSAK</sequence>
<dbReference type="AlphaFoldDB" id="A0A377QYL3"/>
<evidence type="ECO:0000313" key="4">
    <source>
        <dbReference type="Proteomes" id="UP000254293"/>
    </source>
</evidence>
<feature type="compositionally biased region" description="Low complexity" evidence="1">
    <location>
        <begin position="30"/>
        <end position="42"/>
    </location>
</feature>
<reference evidence="3 4" key="1">
    <citation type="submission" date="2018-06" db="EMBL/GenBank/DDBJ databases">
        <authorList>
            <consortium name="Pathogen Informatics"/>
            <person name="Doyle S."/>
        </authorList>
    </citation>
    <scope>NUCLEOTIDE SEQUENCE [LARGE SCALE GENOMIC DNA]</scope>
    <source>
        <strain evidence="3 4">NCTC13336</strain>
    </source>
</reference>
<feature type="region of interest" description="Disordered" evidence="1">
    <location>
        <begin position="22"/>
        <end position="56"/>
    </location>
</feature>
<accession>A0A377QYL3</accession>
<keyword evidence="4" id="KW-1185">Reference proteome</keyword>
<feature type="chain" id="PRO_5016813330" description="Lipoprotein" evidence="2">
    <location>
        <begin position="22"/>
        <end position="186"/>
    </location>
</feature>
<proteinExistence type="predicted"/>
<evidence type="ECO:0008006" key="5">
    <source>
        <dbReference type="Google" id="ProtNLM"/>
    </source>
</evidence>
<dbReference type="Proteomes" id="UP000254293">
    <property type="component" value="Unassembled WGS sequence"/>
</dbReference>
<dbReference type="OrthoDB" id="8613760at2"/>
<dbReference type="PROSITE" id="PS51257">
    <property type="entry name" value="PROKAR_LIPOPROTEIN"/>
    <property type="match status" value="1"/>
</dbReference>
<feature type="signal peptide" evidence="2">
    <location>
        <begin position="1"/>
        <end position="21"/>
    </location>
</feature>
<evidence type="ECO:0000313" key="3">
    <source>
        <dbReference type="EMBL" id="STR00107.1"/>
    </source>
</evidence>
<keyword evidence="2" id="KW-0732">Signal</keyword>
<gene>
    <name evidence="3" type="ORF">NCTC13336_00303</name>
</gene>
<protein>
    <recommendedName>
        <fullName evidence="5">Lipoprotein</fullName>
    </recommendedName>
</protein>
<evidence type="ECO:0000256" key="2">
    <source>
        <dbReference type="SAM" id="SignalP"/>
    </source>
</evidence>
<name>A0A377QYL3_9NEIS</name>
<evidence type="ECO:0000256" key="1">
    <source>
        <dbReference type="SAM" id="MobiDB-lite"/>
    </source>
</evidence>
<dbReference type="RefSeq" id="WP_115307428.1">
    <property type="nucleotide sequence ID" value="NZ_CP091516.1"/>
</dbReference>
<organism evidence="3 4">
    <name type="scientific">Kingella potus</name>
    <dbReference type="NCBI Taxonomy" id="265175"/>
    <lineage>
        <taxon>Bacteria</taxon>
        <taxon>Pseudomonadati</taxon>
        <taxon>Pseudomonadota</taxon>
        <taxon>Betaproteobacteria</taxon>
        <taxon>Neisseriales</taxon>
        <taxon>Neisseriaceae</taxon>
        <taxon>Kingella</taxon>
    </lineage>
</organism>
<dbReference type="EMBL" id="UGJJ01000001">
    <property type="protein sequence ID" value="STR00107.1"/>
    <property type="molecule type" value="Genomic_DNA"/>
</dbReference>